<dbReference type="GO" id="GO:0006396">
    <property type="term" value="P:RNA processing"/>
    <property type="evidence" value="ECO:0007669"/>
    <property type="project" value="InterPro"/>
</dbReference>
<dbReference type="PANTHER" id="PTHR43191:SF2">
    <property type="entry name" value="RRNA METHYLTRANSFERASE 3, MITOCHONDRIAL"/>
    <property type="match status" value="1"/>
</dbReference>
<dbReference type="CDD" id="cd18095">
    <property type="entry name" value="SpoU-like_rRNA-MTase"/>
    <property type="match status" value="1"/>
</dbReference>
<dbReference type="InterPro" id="IPR053888">
    <property type="entry name" value="MRM3-like_sub_bind"/>
</dbReference>
<dbReference type="GO" id="GO:0005737">
    <property type="term" value="C:cytoplasm"/>
    <property type="evidence" value="ECO:0007669"/>
    <property type="project" value="UniProtKB-ARBA"/>
</dbReference>
<dbReference type="SUPFAM" id="SSF75217">
    <property type="entry name" value="alpha/beta knot"/>
    <property type="match status" value="1"/>
</dbReference>
<organism evidence="5 6">
    <name type="scientific">Candidatus Fimisoma avicola</name>
    <dbReference type="NCBI Taxonomy" id="2840826"/>
    <lineage>
        <taxon>Bacteria</taxon>
        <taxon>Bacillati</taxon>
        <taxon>Bacillota</taxon>
        <taxon>Clostridia</taxon>
        <taxon>Eubacteriales</taxon>
        <taxon>Candidatus Fimisoma</taxon>
    </lineage>
</organism>
<dbReference type="InterPro" id="IPR051259">
    <property type="entry name" value="rRNA_Methyltransferase"/>
</dbReference>
<dbReference type="GO" id="GO:0008173">
    <property type="term" value="F:RNA methyltransferase activity"/>
    <property type="evidence" value="ECO:0007669"/>
    <property type="project" value="InterPro"/>
</dbReference>
<dbReference type="Pfam" id="PF00588">
    <property type="entry name" value="SpoU_methylase"/>
    <property type="match status" value="1"/>
</dbReference>
<dbReference type="EMBL" id="DVMO01000088">
    <property type="protein sequence ID" value="HIU27917.1"/>
    <property type="molecule type" value="Genomic_DNA"/>
</dbReference>
<accession>A0A9D1I4S5</accession>
<name>A0A9D1I4S5_9FIRM</name>
<dbReference type="InterPro" id="IPR029026">
    <property type="entry name" value="tRNA_m1G_MTases_N"/>
</dbReference>
<comment type="caution">
    <text evidence="5">The sequence shown here is derived from an EMBL/GenBank/DDBJ whole genome shotgun (WGS) entry which is preliminary data.</text>
</comment>
<reference evidence="5" key="1">
    <citation type="submission" date="2020-10" db="EMBL/GenBank/DDBJ databases">
        <authorList>
            <person name="Gilroy R."/>
        </authorList>
    </citation>
    <scope>NUCLEOTIDE SEQUENCE</scope>
    <source>
        <strain evidence="5">11300</strain>
    </source>
</reference>
<dbReference type="InterPro" id="IPR029064">
    <property type="entry name" value="Ribosomal_eL30-like_sf"/>
</dbReference>
<dbReference type="SUPFAM" id="SSF55315">
    <property type="entry name" value="L30e-like"/>
    <property type="match status" value="1"/>
</dbReference>
<dbReference type="SMART" id="SM00967">
    <property type="entry name" value="SpoU_sub_bind"/>
    <property type="match status" value="1"/>
</dbReference>
<evidence type="ECO:0000313" key="6">
    <source>
        <dbReference type="Proteomes" id="UP000824091"/>
    </source>
</evidence>
<proteinExistence type="inferred from homology"/>
<gene>
    <name evidence="5" type="ORF">IAD16_06020</name>
</gene>
<dbReference type="InterPro" id="IPR029028">
    <property type="entry name" value="Alpha/beta_knot_MTases"/>
</dbReference>
<feature type="domain" description="RNA 2-O ribose methyltransferase substrate binding" evidence="4">
    <location>
        <begin position="45"/>
        <end position="113"/>
    </location>
</feature>
<comment type="similarity">
    <text evidence="1">Belongs to the class IV-like SAM-binding methyltransferase superfamily. RNA methyltransferase TrmH family.</text>
</comment>
<dbReference type="AlphaFoldDB" id="A0A9D1I4S5"/>
<dbReference type="GO" id="GO:0032259">
    <property type="term" value="P:methylation"/>
    <property type="evidence" value="ECO:0007669"/>
    <property type="project" value="UniProtKB-KW"/>
</dbReference>
<dbReference type="InterPro" id="IPR001537">
    <property type="entry name" value="SpoU_MeTrfase"/>
</dbReference>
<dbReference type="Gene3D" id="3.30.1330.30">
    <property type="match status" value="1"/>
</dbReference>
<protein>
    <submittedName>
        <fullName evidence="5">RNA methyltransferase</fullName>
    </submittedName>
</protein>
<dbReference type="Pfam" id="PF22435">
    <property type="entry name" value="MRM3-like_sub_bind"/>
    <property type="match status" value="1"/>
</dbReference>
<evidence type="ECO:0000256" key="3">
    <source>
        <dbReference type="ARBA" id="ARBA00022679"/>
    </source>
</evidence>
<evidence type="ECO:0000313" key="5">
    <source>
        <dbReference type="EMBL" id="HIU27917.1"/>
    </source>
</evidence>
<keyword evidence="2 5" id="KW-0489">Methyltransferase</keyword>
<keyword evidence="3" id="KW-0808">Transferase</keyword>
<dbReference type="PANTHER" id="PTHR43191">
    <property type="entry name" value="RRNA METHYLTRANSFERASE 3"/>
    <property type="match status" value="1"/>
</dbReference>
<reference evidence="5" key="2">
    <citation type="journal article" date="2021" name="PeerJ">
        <title>Extensive microbial diversity within the chicken gut microbiome revealed by metagenomics and culture.</title>
        <authorList>
            <person name="Gilroy R."/>
            <person name="Ravi A."/>
            <person name="Getino M."/>
            <person name="Pursley I."/>
            <person name="Horton D.L."/>
            <person name="Alikhan N.F."/>
            <person name="Baker D."/>
            <person name="Gharbi K."/>
            <person name="Hall N."/>
            <person name="Watson M."/>
            <person name="Adriaenssens E.M."/>
            <person name="Foster-Nyarko E."/>
            <person name="Jarju S."/>
            <person name="Secka A."/>
            <person name="Antonio M."/>
            <person name="Oren A."/>
            <person name="Chaudhuri R.R."/>
            <person name="La Ragione R."/>
            <person name="Hildebrand F."/>
            <person name="Pallen M.J."/>
        </authorList>
    </citation>
    <scope>NUCLEOTIDE SEQUENCE</scope>
    <source>
        <strain evidence="5">11300</strain>
    </source>
</reference>
<dbReference type="InterPro" id="IPR013123">
    <property type="entry name" value="SpoU_subst-bd"/>
</dbReference>
<dbReference type="GO" id="GO:0003723">
    <property type="term" value="F:RNA binding"/>
    <property type="evidence" value="ECO:0007669"/>
    <property type="project" value="InterPro"/>
</dbReference>
<dbReference type="Proteomes" id="UP000824091">
    <property type="component" value="Unassembled WGS sequence"/>
</dbReference>
<evidence type="ECO:0000259" key="4">
    <source>
        <dbReference type="SMART" id="SM00967"/>
    </source>
</evidence>
<evidence type="ECO:0000256" key="1">
    <source>
        <dbReference type="ARBA" id="ARBA00007228"/>
    </source>
</evidence>
<sequence>MVDSRCGRSMIRREMTTITSRDNQIYKLVQKLETKKYRDKTGLYLIEGENLVAEAAGHRADMETILIRDGYSGPLPGGTARNILTVDRGLFDKLADTRTSQGIMAIVRKPVFSSEEFIRKGAPGNFVVLDRLQDPGNIGTIIRTADAAGYSLVMAMKGTADVFSPKVVRAAAGSLFRVPVAFVDSEEELLRFIRAAGKKLTATCLDGGLTYYEADLSRDIALVIGNEGGGVSRSLMENAQQKVSIPMKGTIESLNASVAAALIMYEAVRAESA</sequence>
<evidence type="ECO:0000256" key="2">
    <source>
        <dbReference type="ARBA" id="ARBA00022603"/>
    </source>
</evidence>
<dbReference type="Gene3D" id="3.40.1280.10">
    <property type="match status" value="1"/>
</dbReference>